<evidence type="ECO:0000313" key="3">
    <source>
        <dbReference type="Proteomes" id="UP000655868"/>
    </source>
</evidence>
<keyword evidence="1" id="KW-0472">Membrane</keyword>
<evidence type="ECO:0000313" key="2">
    <source>
        <dbReference type="EMBL" id="MBJ8339749.1"/>
    </source>
</evidence>
<reference evidence="2" key="1">
    <citation type="submission" date="2020-12" db="EMBL/GenBank/DDBJ databases">
        <title>Antrihabitans popcorni sp. nov. and Antrihabitans auranticaus sp. nov., isolated from a larva cave.</title>
        <authorList>
            <person name="Lee S.D."/>
            <person name="Kim I.S."/>
        </authorList>
    </citation>
    <scope>NUCLEOTIDE SEQUENCE</scope>
    <source>
        <strain evidence="2">YC3-6</strain>
    </source>
</reference>
<keyword evidence="1" id="KW-1133">Transmembrane helix</keyword>
<keyword evidence="1" id="KW-0812">Transmembrane</keyword>
<gene>
    <name evidence="2" type="ORF">JGU71_12710</name>
</gene>
<proteinExistence type="predicted"/>
<comment type="caution">
    <text evidence="2">The sequence shown here is derived from an EMBL/GenBank/DDBJ whole genome shotgun (WGS) entry which is preliminary data.</text>
</comment>
<feature type="transmembrane region" description="Helical" evidence="1">
    <location>
        <begin position="79"/>
        <end position="100"/>
    </location>
</feature>
<keyword evidence="3" id="KW-1185">Reference proteome</keyword>
<evidence type="ECO:0000256" key="1">
    <source>
        <dbReference type="SAM" id="Phobius"/>
    </source>
</evidence>
<dbReference type="Proteomes" id="UP000655868">
    <property type="component" value="Unassembled WGS sequence"/>
</dbReference>
<protein>
    <submittedName>
        <fullName evidence="2">Uncharacterized protein</fullName>
    </submittedName>
</protein>
<feature type="transmembrane region" description="Helical" evidence="1">
    <location>
        <begin position="106"/>
        <end position="126"/>
    </location>
</feature>
<dbReference type="EMBL" id="JAEMNV010000003">
    <property type="protein sequence ID" value="MBJ8339749.1"/>
    <property type="molecule type" value="Genomic_DNA"/>
</dbReference>
<dbReference type="RefSeq" id="WP_199704461.1">
    <property type="nucleotide sequence ID" value="NZ_JAEMNV010000003.1"/>
</dbReference>
<sequence length="136" mass="13909">MTSVADRSDSRIDLGSIRFWLAADAAITGANALIYLAAAPVIVDLMGSQTSDVRAIGGFLLAFAALVALLAARTASSRFGVRVIIAVNAVWVLASLAVAVGGGLGLTTLGTVWVVAQAGVVGVLAVQQYRTGERPR</sequence>
<dbReference type="AlphaFoldDB" id="A0A934U3C7"/>
<name>A0A934U3C7_9NOCA</name>
<feature type="transmembrane region" description="Helical" evidence="1">
    <location>
        <begin position="55"/>
        <end position="72"/>
    </location>
</feature>
<organism evidence="2 3">
    <name type="scientific">Antrihabitans stalagmiti</name>
    <dbReference type="NCBI Taxonomy" id="2799499"/>
    <lineage>
        <taxon>Bacteria</taxon>
        <taxon>Bacillati</taxon>
        <taxon>Actinomycetota</taxon>
        <taxon>Actinomycetes</taxon>
        <taxon>Mycobacteriales</taxon>
        <taxon>Nocardiaceae</taxon>
        <taxon>Antrihabitans</taxon>
    </lineage>
</organism>
<accession>A0A934U3C7</accession>
<feature type="transmembrane region" description="Helical" evidence="1">
    <location>
        <begin position="21"/>
        <end position="43"/>
    </location>
</feature>